<proteinExistence type="predicted"/>
<accession>A0A8T3BFD5</accession>
<gene>
    <name evidence="2" type="ORF">KFK09_011558</name>
</gene>
<dbReference type="OrthoDB" id="784000at2759"/>
<sequence>MSWRTLELVLMRMGFPPRFCSWVLSCIRAPRFAILVNGPLTDVITARCGFHQGCPLSSYLFILCSELLSLHFHQNFQELGVHISVGEPPTSHLLYADDVLIFAGASISNVKKIMTILEDYCLWTGQKVNRNKSAILFSRMTSSPIKNRLARHAGCCKVEEMEYLGIKFSLRRCMRHRYGDWPWMQEHKRGDSIAWKVICNGANSLVKMFAGRCNGIDIDALNHVWIYDMAIASWPTFCNIESIEGCMVEEFNTIER</sequence>
<protein>
    <recommendedName>
        <fullName evidence="1">Reverse transcriptase domain-containing protein</fullName>
    </recommendedName>
</protein>
<dbReference type="PROSITE" id="PS50878">
    <property type="entry name" value="RT_POL"/>
    <property type="match status" value="1"/>
</dbReference>
<dbReference type="Pfam" id="PF00078">
    <property type="entry name" value="RVT_1"/>
    <property type="match status" value="1"/>
</dbReference>
<organism evidence="2 3">
    <name type="scientific">Dendrobium nobile</name>
    <name type="common">Orchid</name>
    <dbReference type="NCBI Taxonomy" id="94219"/>
    <lineage>
        <taxon>Eukaryota</taxon>
        <taxon>Viridiplantae</taxon>
        <taxon>Streptophyta</taxon>
        <taxon>Embryophyta</taxon>
        <taxon>Tracheophyta</taxon>
        <taxon>Spermatophyta</taxon>
        <taxon>Magnoliopsida</taxon>
        <taxon>Liliopsida</taxon>
        <taxon>Asparagales</taxon>
        <taxon>Orchidaceae</taxon>
        <taxon>Epidendroideae</taxon>
        <taxon>Malaxideae</taxon>
        <taxon>Dendrobiinae</taxon>
        <taxon>Dendrobium</taxon>
    </lineage>
</organism>
<dbReference type="PANTHER" id="PTHR31635">
    <property type="entry name" value="REVERSE TRANSCRIPTASE DOMAIN-CONTAINING PROTEIN-RELATED"/>
    <property type="match status" value="1"/>
</dbReference>
<name>A0A8T3BFD5_DENNO</name>
<evidence type="ECO:0000313" key="2">
    <source>
        <dbReference type="EMBL" id="KAI0510947.1"/>
    </source>
</evidence>
<feature type="domain" description="Reverse transcriptase" evidence="1">
    <location>
        <begin position="1"/>
        <end position="168"/>
    </location>
</feature>
<dbReference type="EMBL" id="JAGYWB010000009">
    <property type="protein sequence ID" value="KAI0510947.1"/>
    <property type="molecule type" value="Genomic_DNA"/>
</dbReference>
<keyword evidence="3" id="KW-1185">Reference proteome</keyword>
<reference evidence="2" key="1">
    <citation type="journal article" date="2022" name="Front. Genet.">
        <title>Chromosome-Scale Assembly of the Dendrobium nobile Genome Provides Insights Into the Molecular Mechanism of the Biosynthesis of the Medicinal Active Ingredient of Dendrobium.</title>
        <authorList>
            <person name="Xu Q."/>
            <person name="Niu S.-C."/>
            <person name="Li K.-L."/>
            <person name="Zheng P.-J."/>
            <person name="Zhang X.-J."/>
            <person name="Jia Y."/>
            <person name="Liu Y."/>
            <person name="Niu Y.-X."/>
            <person name="Yu L.-H."/>
            <person name="Chen D.-F."/>
            <person name="Zhang G.-Q."/>
        </authorList>
    </citation>
    <scope>NUCLEOTIDE SEQUENCE</scope>
    <source>
        <tissue evidence="2">Leaf</tissue>
    </source>
</reference>
<dbReference type="AlphaFoldDB" id="A0A8T3BFD5"/>
<evidence type="ECO:0000313" key="3">
    <source>
        <dbReference type="Proteomes" id="UP000829196"/>
    </source>
</evidence>
<dbReference type="PANTHER" id="PTHR31635:SF196">
    <property type="entry name" value="REVERSE TRANSCRIPTASE DOMAIN-CONTAINING PROTEIN-RELATED"/>
    <property type="match status" value="1"/>
</dbReference>
<evidence type="ECO:0000259" key="1">
    <source>
        <dbReference type="PROSITE" id="PS50878"/>
    </source>
</evidence>
<comment type="caution">
    <text evidence="2">The sequence shown here is derived from an EMBL/GenBank/DDBJ whole genome shotgun (WGS) entry which is preliminary data.</text>
</comment>
<dbReference type="Proteomes" id="UP000829196">
    <property type="component" value="Unassembled WGS sequence"/>
</dbReference>
<dbReference type="InterPro" id="IPR000477">
    <property type="entry name" value="RT_dom"/>
</dbReference>